<sequence length="256" mass="30497">MYYKEIKDLLNKLNSENIDDLKPTLTRKVNELILNINDDNISNCELEDLCNFFIMRETFREDARQENSLIEGLLIENFIKAFDEFINEINTKEYISDAIDLTNTAIRSIGGIARGFRLVKKYAPKEGVINNVQYLIELKDEFYKQLRCYRTKGIYEEQFVICGLINTIKFELEEQVQEHGRYVISILTDYETKELKSLKEFKKEHSDEHSLDNIKIKMKSEFGIELQRRIYSWDNLTRKLTDHYYLETLYKEECDS</sequence>
<dbReference type="KEGG" id="cbk:CLL_A2796"/>
<dbReference type="AlphaFoldDB" id="B2TP26"/>
<dbReference type="PATRIC" id="fig|935198.13.peg.2757"/>
<reference evidence="1" key="2">
    <citation type="submission" date="2009-08" db="EMBL/GenBank/DDBJ databases">
        <authorList>
            <person name="Shrivastava S."/>
            <person name="Brinkac L.M."/>
            <person name="Dodson R.J."/>
            <person name="Harkins D.M."/>
            <person name="Durkin A.S."/>
            <person name="Sutton G."/>
        </authorList>
    </citation>
    <scope>NUCLEOTIDE SEQUENCE</scope>
    <source>
        <strain evidence="1">Eklund 17B</strain>
    </source>
</reference>
<name>B2TP26_CLOBB</name>
<dbReference type="HOGENOM" id="CLU_1084631_0_0_9"/>
<accession>U4P840</accession>
<proteinExistence type="predicted"/>
<gene>
    <name evidence="1" type="ordered locus">CLL_A2796</name>
</gene>
<accession>B2TP26</accession>
<reference evidence="1" key="1">
    <citation type="submission" date="2009-06" db="EMBL/GenBank/DDBJ databases">
        <authorList>
            <consortium name="US DOE Joint Genome Institute (JGI-PGF)"/>
            <person name="Lucas S."/>
            <person name="Copeland A."/>
            <person name="Lapidus A."/>
            <person name="Glavina del Rio T."/>
            <person name="Dalin E."/>
            <person name="Tice H."/>
            <person name="Bruce D."/>
            <person name="Goodwin L."/>
            <person name="Pitluck S."/>
            <person name="Kyrpides N."/>
            <person name="Mavromatis K."/>
            <person name="Ivanova N."/>
            <person name="Saunders E."/>
            <person name="Brettin T."/>
            <person name="Detter J.C."/>
            <person name="Han C."/>
            <person name="Larimer F."/>
            <person name="Land M."/>
            <person name="Hauser L."/>
            <person name="Markowitz V."/>
            <person name="Cheng J.-F."/>
            <person name="Hugenholtz P."/>
            <person name="Woyke T."/>
            <person name="Wu D."/>
            <person name="Gronow S."/>
            <person name="Klenk H.-P."/>
            <person name="Eisen J.A."/>
        </authorList>
    </citation>
    <scope>NUCLEOTIDE SEQUENCE</scope>
    <source>
        <strain evidence="1">Eklund 17B</strain>
    </source>
</reference>
<dbReference type="EMBL" id="CP001056">
    <property type="protein sequence ID" value="ACD23319.1"/>
    <property type="molecule type" value="Genomic_DNA"/>
</dbReference>
<organism evidence="1">
    <name type="scientific">Clostridium botulinum (strain Eklund 17B / Type B)</name>
    <dbReference type="NCBI Taxonomy" id="935198"/>
    <lineage>
        <taxon>Bacteria</taxon>
        <taxon>Bacillati</taxon>
        <taxon>Bacillota</taxon>
        <taxon>Clostridia</taxon>
        <taxon>Eubacteriales</taxon>
        <taxon>Clostridiaceae</taxon>
        <taxon>Clostridium</taxon>
    </lineage>
</organism>
<protein>
    <submittedName>
        <fullName evidence="1">Uncharacterized protein</fullName>
    </submittedName>
</protein>
<evidence type="ECO:0000313" key="1">
    <source>
        <dbReference type="EMBL" id="ACD23319.1"/>
    </source>
</evidence>